<evidence type="ECO:0000313" key="1">
    <source>
        <dbReference type="EMBL" id="CAG7656940.1"/>
    </source>
</evidence>
<comment type="caution">
    <text evidence="1">The sequence shown here is derived from an EMBL/GenBank/DDBJ whole genome shotgun (WGS) entry which is preliminary data.</text>
</comment>
<accession>A0A8J2JID3</accession>
<gene>
    <name evidence="1" type="ORF">AFUS01_LOCUS970</name>
</gene>
<organism evidence="1 2">
    <name type="scientific">Allacma fusca</name>
    <dbReference type="NCBI Taxonomy" id="39272"/>
    <lineage>
        <taxon>Eukaryota</taxon>
        <taxon>Metazoa</taxon>
        <taxon>Ecdysozoa</taxon>
        <taxon>Arthropoda</taxon>
        <taxon>Hexapoda</taxon>
        <taxon>Collembola</taxon>
        <taxon>Symphypleona</taxon>
        <taxon>Sminthuridae</taxon>
        <taxon>Allacma</taxon>
    </lineage>
</organism>
<dbReference type="AlphaFoldDB" id="A0A8J2JID3"/>
<dbReference type="Proteomes" id="UP000708208">
    <property type="component" value="Unassembled WGS sequence"/>
</dbReference>
<sequence length="38" mass="4458">SHIKDMIKSRMGEKAEYFTNHVNDLQTNLRIIILDSII</sequence>
<dbReference type="EMBL" id="CAJVCH010005260">
    <property type="protein sequence ID" value="CAG7656940.1"/>
    <property type="molecule type" value="Genomic_DNA"/>
</dbReference>
<keyword evidence="2" id="KW-1185">Reference proteome</keyword>
<proteinExistence type="predicted"/>
<name>A0A8J2JID3_9HEXA</name>
<reference evidence="1" key="1">
    <citation type="submission" date="2021-06" db="EMBL/GenBank/DDBJ databases">
        <authorList>
            <person name="Hodson N. C."/>
            <person name="Mongue J. A."/>
            <person name="Jaron S. K."/>
        </authorList>
    </citation>
    <scope>NUCLEOTIDE SEQUENCE</scope>
</reference>
<evidence type="ECO:0000313" key="2">
    <source>
        <dbReference type="Proteomes" id="UP000708208"/>
    </source>
</evidence>
<feature type="non-terminal residue" evidence="1">
    <location>
        <position position="1"/>
    </location>
</feature>
<protein>
    <submittedName>
        <fullName evidence="1">Uncharacterized protein</fullName>
    </submittedName>
</protein>